<keyword evidence="3" id="KW-1185">Reference proteome</keyword>
<organism evidence="2 3">
    <name type="scientific">Amycolatopsis saalfeldensis</name>
    <dbReference type="NCBI Taxonomy" id="394193"/>
    <lineage>
        <taxon>Bacteria</taxon>
        <taxon>Bacillati</taxon>
        <taxon>Actinomycetota</taxon>
        <taxon>Actinomycetes</taxon>
        <taxon>Pseudonocardiales</taxon>
        <taxon>Pseudonocardiaceae</taxon>
        <taxon>Amycolatopsis</taxon>
    </lineage>
</organism>
<feature type="region of interest" description="Disordered" evidence="1">
    <location>
        <begin position="1"/>
        <end position="43"/>
    </location>
</feature>
<dbReference type="InterPro" id="IPR046036">
    <property type="entry name" value="DUF5994"/>
</dbReference>
<dbReference type="AlphaFoldDB" id="A0A1H8VVI6"/>
<sequence length="156" mass="16713">MPSGPQTITTAPENTAQGRETTAAADRVRLKPEGPSSGQVDGAWWPRSDDFVAELPALLAELEPSLKRVEHVTYSLADRAVVARRLPENRLVRLEGFRAQTAGTVTVVGPERRLTLLVVPPATDSVLAHRVLKTAAEKGNSATVETLLAECDAPGR</sequence>
<dbReference type="EMBL" id="FOEF01000004">
    <property type="protein sequence ID" value="SEP18928.1"/>
    <property type="molecule type" value="Genomic_DNA"/>
</dbReference>
<dbReference type="OrthoDB" id="3785441at2"/>
<evidence type="ECO:0000313" key="2">
    <source>
        <dbReference type="EMBL" id="SEP18928.1"/>
    </source>
</evidence>
<feature type="compositionally biased region" description="Polar residues" evidence="1">
    <location>
        <begin position="1"/>
        <end position="20"/>
    </location>
</feature>
<evidence type="ECO:0000313" key="3">
    <source>
        <dbReference type="Proteomes" id="UP000198582"/>
    </source>
</evidence>
<dbReference type="RefSeq" id="WP_091616881.1">
    <property type="nucleotide sequence ID" value="NZ_FOEF01000004.1"/>
</dbReference>
<protein>
    <submittedName>
        <fullName evidence="2">Uncharacterized protein</fullName>
    </submittedName>
</protein>
<accession>A0A1H8VVI6</accession>
<evidence type="ECO:0000256" key="1">
    <source>
        <dbReference type="SAM" id="MobiDB-lite"/>
    </source>
</evidence>
<dbReference type="Proteomes" id="UP000198582">
    <property type="component" value="Unassembled WGS sequence"/>
</dbReference>
<dbReference type="Pfam" id="PF19457">
    <property type="entry name" value="DUF5994"/>
    <property type="match status" value="1"/>
</dbReference>
<dbReference type="STRING" id="394193.SAMN04489732_104296"/>
<reference evidence="2 3" key="1">
    <citation type="submission" date="2016-10" db="EMBL/GenBank/DDBJ databases">
        <authorList>
            <person name="de Groot N.N."/>
        </authorList>
    </citation>
    <scope>NUCLEOTIDE SEQUENCE [LARGE SCALE GENOMIC DNA]</scope>
    <source>
        <strain evidence="2 3">DSM 44993</strain>
    </source>
</reference>
<proteinExistence type="predicted"/>
<gene>
    <name evidence="2" type="ORF">SAMN04489732_104296</name>
</gene>
<name>A0A1H8VVI6_9PSEU</name>